<keyword evidence="2" id="KW-1133">Transmembrane helix</keyword>
<reference evidence="3 4" key="1">
    <citation type="journal article" date="2013" name="BMC Genomics">
        <title>Genomics-driven discovery of the pneumocandin biosynthetic gene cluster in the fungus Glarea lozoyensis.</title>
        <authorList>
            <person name="Chen L."/>
            <person name="Yue Q."/>
            <person name="Zhang X."/>
            <person name="Xiang M."/>
            <person name="Wang C."/>
            <person name="Li S."/>
            <person name="Che Y."/>
            <person name="Ortiz-Lopez F.J."/>
            <person name="Bills G.F."/>
            <person name="Liu X."/>
            <person name="An Z."/>
        </authorList>
    </citation>
    <scope>NUCLEOTIDE SEQUENCE [LARGE SCALE GENOMIC DNA]</scope>
    <source>
        <strain evidence="4">ATCC 20868 / MF5171</strain>
    </source>
</reference>
<accession>S3CSL4</accession>
<dbReference type="RefSeq" id="XP_008085423.1">
    <property type="nucleotide sequence ID" value="XM_008087232.1"/>
</dbReference>
<evidence type="ECO:0000256" key="2">
    <source>
        <dbReference type="SAM" id="Phobius"/>
    </source>
</evidence>
<evidence type="ECO:0000313" key="4">
    <source>
        <dbReference type="Proteomes" id="UP000016922"/>
    </source>
</evidence>
<proteinExistence type="predicted"/>
<sequence>MVVLTNSNWNAVTRGQVFPITWNDNVGLEFITLRNTTADQQLAAGQLMNPFPWPVPYNISTAEFFRVIITDDRNSSTSPKFIPVAILPGFQTIAVPSPTTTVFESPSTLSHNLAPPTSSIATGNNQGHVPSTNDFGVSKTGLTVMFLIAISCIAFTAFFVLLRCGRWCIRRKSSNSKEISTNENDQGETPPAGIKKLFKSSGFRKPELCSTSQQILEMGNSKRDTISELEARRKTVELDEDIY</sequence>
<dbReference type="AlphaFoldDB" id="S3CSL4"/>
<dbReference type="EMBL" id="KE145369">
    <property type="protein sequence ID" value="EPE28064.1"/>
    <property type="molecule type" value="Genomic_DNA"/>
</dbReference>
<keyword evidence="4" id="KW-1185">Reference proteome</keyword>
<evidence type="ECO:0000313" key="3">
    <source>
        <dbReference type="EMBL" id="EPE28064.1"/>
    </source>
</evidence>
<dbReference type="KEGG" id="glz:GLAREA_04855"/>
<protein>
    <submittedName>
        <fullName evidence="3">Uncharacterized protein</fullName>
    </submittedName>
</protein>
<keyword evidence="2" id="KW-0812">Transmembrane</keyword>
<gene>
    <name evidence="3" type="ORF">GLAREA_04855</name>
</gene>
<name>S3CSL4_GLAL2</name>
<feature type="transmembrane region" description="Helical" evidence="2">
    <location>
        <begin position="141"/>
        <end position="162"/>
    </location>
</feature>
<dbReference type="Proteomes" id="UP000016922">
    <property type="component" value="Unassembled WGS sequence"/>
</dbReference>
<evidence type="ECO:0000256" key="1">
    <source>
        <dbReference type="SAM" id="MobiDB-lite"/>
    </source>
</evidence>
<feature type="region of interest" description="Disordered" evidence="1">
    <location>
        <begin position="175"/>
        <end position="195"/>
    </location>
</feature>
<keyword evidence="2" id="KW-0472">Membrane</keyword>
<dbReference type="HOGENOM" id="CLU_1142681_0_0_1"/>
<dbReference type="GeneID" id="19463910"/>
<organism evidence="3 4">
    <name type="scientific">Glarea lozoyensis (strain ATCC 20868 / MF5171)</name>
    <dbReference type="NCBI Taxonomy" id="1116229"/>
    <lineage>
        <taxon>Eukaryota</taxon>
        <taxon>Fungi</taxon>
        <taxon>Dikarya</taxon>
        <taxon>Ascomycota</taxon>
        <taxon>Pezizomycotina</taxon>
        <taxon>Leotiomycetes</taxon>
        <taxon>Helotiales</taxon>
        <taxon>Helotiaceae</taxon>
        <taxon>Glarea</taxon>
    </lineage>
</organism>